<feature type="domain" description="HTH tetR-type" evidence="5">
    <location>
        <begin position="10"/>
        <end position="70"/>
    </location>
</feature>
<dbReference type="PROSITE" id="PS50977">
    <property type="entry name" value="HTH_TETR_2"/>
    <property type="match status" value="1"/>
</dbReference>
<evidence type="ECO:0000313" key="6">
    <source>
        <dbReference type="EMBL" id="PHZ85152.1"/>
    </source>
</evidence>
<keyword evidence="2 4" id="KW-0238">DNA-binding</keyword>
<evidence type="ECO:0000256" key="1">
    <source>
        <dbReference type="ARBA" id="ARBA00023015"/>
    </source>
</evidence>
<dbReference type="PANTHER" id="PTHR47506:SF6">
    <property type="entry name" value="HTH-TYPE TRANSCRIPTIONAL REPRESSOR NEMR"/>
    <property type="match status" value="1"/>
</dbReference>
<feature type="DNA-binding region" description="H-T-H motif" evidence="4">
    <location>
        <begin position="33"/>
        <end position="52"/>
    </location>
</feature>
<dbReference type="GO" id="GO:0003677">
    <property type="term" value="F:DNA binding"/>
    <property type="evidence" value="ECO:0007669"/>
    <property type="project" value="UniProtKB-UniRule"/>
</dbReference>
<evidence type="ECO:0000256" key="4">
    <source>
        <dbReference type="PROSITE-ProRule" id="PRU00335"/>
    </source>
</evidence>
<protein>
    <recommendedName>
        <fullName evidence="5">HTH tetR-type domain-containing protein</fullName>
    </recommendedName>
</protein>
<gene>
    <name evidence="6" type="ORF">CRD36_06990</name>
</gene>
<dbReference type="PRINTS" id="PR00455">
    <property type="entry name" value="HTHTETR"/>
</dbReference>
<dbReference type="PANTHER" id="PTHR47506">
    <property type="entry name" value="TRANSCRIPTIONAL REGULATORY PROTEIN"/>
    <property type="match status" value="1"/>
</dbReference>
<dbReference type="Proteomes" id="UP000229730">
    <property type="component" value="Unassembled WGS sequence"/>
</dbReference>
<organism evidence="6 7">
    <name type="scientific">Paremcibacter congregatus</name>
    <dbReference type="NCBI Taxonomy" id="2043170"/>
    <lineage>
        <taxon>Bacteria</taxon>
        <taxon>Pseudomonadati</taxon>
        <taxon>Pseudomonadota</taxon>
        <taxon>Alphaproteobacteria</taxon>
        <taxon>Emcibacterales</taxon>
        <taxon>Emcibacteraceae</taxon>
        <taxon>Paremcibacter</taxon>
    </lineage>
</organism>
<dbReference type="InterPro" id="IPR009057">
    <property type="entry name" value="Homeodomain-like_sf"/>
</dbReference>
<dbReference type="Gene3D" id="1.10.357.10">
    <property type="entry name" value="Tetracycline Repressor, domain 2"/>
    <property type="match status" value="1"/>
</dbReference>
<evidence type="ECO:0000256" key="2">
    <source>
        <dbReference type="ARBA" id="ARBA00023125"/>
    </source>
</evidence>
<evidence type="ECO:0000313" key="7">
    <source>
        <dbReference type="Proteomes" id="UP000229730"/>
    </source>
</evidence>
<dbReference type="OrthoDB" id="9808189at2"/>
<dbReference type="InterPro" id="IPR001647">
    <property type="entry name" value="HTH_TetR"/>
</dbReference>
<accession>A0A2G4YS46</accession>
<evidence type="ECO:0000256" key="3">
    <source>
        <dbReference type="ARBA" id="ARBA00023163"/>
    </source>
</evidence>
<evidence type="ECO:0000259" key="5">
    <source>
        <dbReference type="PROSITE" id="PS50977"/>
    </source>
</evidence>
<proteinExistence type="predicted"/>
<keyword evidence="7" id="KW-1185">Reference proteome</keyword>
<dbReference type="RefSeq" id="WP_099472040.1">
    <property type="nucleotide sequence ID" value="NZ_CP041025.1"/>
</dbReference>
<dbReference type="AlphaFoldDB" id="A0A2G4YS46"/>
<comment type="caution">
    <text evidence="6">The sequence shown here is derived from an EMBL/GenBank/DDBJ whole genome shotgun (WGS) entry which is preliminary data.</text>
</comment>
<dbReference type="EMBL" id="PDEM01000016">
    <property type="protein sequence ID" value="PHZ85152.1"/>
    <property type="molecule type" value="Genomic_DNA"/>
</dbReference>
<dbReference type="SUPFAM" id="SSF46689">
    <property type="entry name" value="Homeodomain-like"/>
    <property type="match status" value="1"/>
</dbReference>
<dbReference type="InParanoid" id="A0A2G4YS46"/>
<sequence>MPKRSKQHMMERRQQILYAAIECFRIEGFEGASMKKIGEHAGLSIGALYTHFKNRQELILALIDAVTKERDRKSLNSIDEFRAFLDESALQVAGETQQNFLQLNLHILKSCFTDEKIREKVEETMESQRAFFHRTLAILKDTKQICDSYDIEVGADLLNWTFVGALFSGIIPGAVKIDSLRALLNRELGRMTGMM</sequence>
<keyword evidence="3" id="KW-0804">Transcription</keyword>
<reference evidence="6 7" key="1">
    <citation type="submission" date="2017-10" db="EMBL/GenBank/DDBJ databases">
        <title>Frigbacter circumglobatus gen. nov. sp. nov., isolated from sediment cultured in situ.</title>
        <authorList>
            <person name="Zhao Z."/>
        </authorList>
    </citation>
    <scope>NUCLEOTIDE SEQUENCE [LARGE SCALE GENOMIC DNA]</scope>
    <source>
        <strain evidence="6 7">ZYL</strain>
    </source>
</reference>
<dbReference type="Pfam" id="PF00440">
    <property type="entry name" value="TetR_N"/>
    <property type="match status" value="1"/>
</dbReference>
<keyword evidence="1" id="KW-0805">Transcription regulation</keyword>
<name>A0A2G4YS46_9PROT</name>